<dbReference type="RefSeq" id="WP_150793784.1">
    <property type="nucleotide sequence ID" value="NZ_CABVJG010000007.1"/>
</dbReference>
<organism evidence="1 2">
    <name type="scientific">Pseudomonas fluorescens</name>
    <dbReference type="NCBI Taxonomy" id="294"/>
    <lineage>
        <taxon>Bacteria</taxon>
        <taxon>Pseudomonadati</taxon>
        <taxon>Pseudomonadota</taxon>
        <taxon>Gammaproteobacteria</taxon>
        <taxon>Pseudomonadales</taxon>
        <taxon>Pseudomonadaceae</taxon>
        <taxon>Pseudomonas</taxon>
    </lineage>
</organism>
<evidence type="ECO:0000313" key="1">
    <source>
        <dbReference type="EMBL" id="VVQ03543.1"/>
    </source>
</evidence>
<accession>A0A5E7TWT0</accession>
<name>A0A5E7TWT0_PSEFL</name>
<dbReference type="AlphaFoldDB" id="A0A5E7TWT0"/>
<sequence length="365" mass="40295">MCRVLIIEDELAAIERFQGLSKGTELTFLSPADVGLAGWAPEETESVEEQLAKHLKAQIEQQQIDLVLLDTDLSRGRSLQPHSSYKAALRELGMPVCRYQKGGTEPPLARLQQLQRTVRDGASAIWIPKAYVSGDRINGLVPRLIAISRGFKDILAALRSNPDLLDDKHRHSPADVLASVLGDTDLSYEFLGYAAQNLVYFAKPEQEVQEQEISKEQRYATQLGYWLYNYIITFPGPILTAPAAAAYLNVLPDELEAREDFSSLVGRAHYQGPFDQVEPYFWRTRLIALLDESNGDLATHESITGAALRRVDSNNAGDPTFVCMITGEAITQDQSATSPDWVPSGATEAKIKEEVLDELGPLAGI</sequence>
<reference evidence="1 2" key="1">
    <citation type="submission" date="2019-09" db="EMBL/GenBank/DDBJ databases">
        <authorList>
            <person name="Chandra G."/>
            <person name="Truman W A."/>
        </authorList>
    </citation>
    <scope>NUCLEOTIDE SEQUENCE [LARGE SCALE GENOMIC DNA]</scope>
    <source>
        <strain evidence="1">PS925</strain>
    </source>
</reference>
<dbReference type="EMBL" id="CABVJG010000007">
    <property type="protein sequence ID" value="VVQ03543.1"/>
    <property type="molecule type" value="Genomic_DNA"/>
</dbReference>
<dbReference type="Proteomes" id="UP000412311">
    <property type="component" value="Unassembled WGS sequence"/>
</dbReference>
<gene>
    <name evidence="1" type="ORF">PS925_02547</name>
</gene>
<evidence type="ECO:0000313" key="2">
    <source>
        <dbReference type="Proteomes" id="UP000412311"/>
    </source>
</evidence>
<proteinExistence type="predicted"/>
<protein>
    <submittedName>
        <fullName evidence="1">Uncharacterized protein</fullName>
    </submittedName>
</protein>